<dbReference type="Pfam" id="PF13203">
    <property type="entry name" value="DUF2201_N"/>
    <property type="match status" value="1"/>
</dbReference>
<dbReference type="InterPro" id="IPR036465">
    <property type="entry name" value="vWFA_dom_sf"/>
</dbReference>
<evidence type="ECO:0000313" key="3">
    <source>
        <dbReference type="EMBL" id="MDA3731990.1"/>
    </source>
</evidence>
<dbReference type="SUPFAM" id="SSF53300">
    <property type="entry name" value="vWA-like"/>
    <property type="match status" value="1"/>
</dbReference>
<dbReference type="RefSeq" id="WP_271012287.1">
    <property type="nucleotide sequence ID" value="NZ_JAQIFT010000043.1"/>
</dbReference>
<organism evidence="3 4">
    <name type="scientific">Holtiella tumoricola</name>
    <dbReference type="NCBI Taxonomy" id="3018743"/>
    <lineage>
        <taxon>Bacteria</taxon>
        <taxon>Bacillati</taxon>
        <taxon>Bacillota</taxon>
        <taxon>Clostridia</taxon>
        <taxon>Lachnospirales</taxon>
        <taxon>Cellulosilyticaceae</taxon>
        <taxon>Holtiella</taxon>
    </lineage>
</organism>
<dbReference type="InterPro" id="IPR018698">
    <property type="entry name" value="VWA-like_dom"/>
</dbReference>
<dbReference type="PANTHER" id="PTHR38730">
    <property type="entry name" value="SLL7028 PROTEIN"/>
    <property type="match status" value="1"/>
</dbReference>
<proteinExistence type="predicted"/>
<name>A0AA42J159_9FIRM</name>
<dbReference type="Proteomes" id="UP001169242">
    <property type="component" value="Unassembled WGS sequence"/>
</dbReference>
<dbReference type="InterPro" id="IPR025154">
    <property type="entry name" value="Put_metallopeptidase_dom"/>
</dbReference>
<gene>
    <name evidence="3" type="ORF">PBV87_10910</name>
</gene>
<dbReference type="AlphaFoldDB" id="A0AA42J159"/>
<keyword evidence="4" id="KW-1185">Reference proteome</keyword>
<protein>
    <submittedName>
        <fullName evidence="3">VWA-like domain-containing protein</fullName>
    </submittedName>
</protein>
<evidence type="ECO:0000259" key="2">
    <source>
        <dbReference type="Pfam" id="PF13203"/>
    </source>
</evidence>
<feature type="domain" description="VWA-like" evidence="1">
    <location>
        <begin position="315"/>
        <end position="426"/>
    </location>
</feature>
<evidence type="ECO:0000259" key="1">
    <source>
        <dbReference type="Pfam" id="PF09967"/>
    </source>
</evidence>
<dbReference type="EMBL" id="JAQIFT010000043">
    <property type="protein sequence ID" value="MDA3731990.1"/>
    <property type="molecule type" value="Genomic_DNA"/>
</dbReference>
<reference evidence="3" key="1">
    <citation type="journal article" date="2023" name="Int. J. Syst. Evol. Microbiol.">
        <title>&lt;i&gt;Holtiella tumoricola&lt;/i&gt; gen. nov. sp. nov., isolated from a human clinical sample.</title>
        <authorList>
            <person name="Allen-Vercoe E."/>
            <person name="Daigneault M.C."/>
            <person name="Vancuren S.J."/>
            <person name="Cochrane K."/>
            <person name="O'Neal L.L."/>
            <person name="Sankaranarayanan K."/>
            <person name="Lawson P.A."/>
        </authorList>
    </citation>
    <scope>NUCLEOTIDE SEQUENCE</scope>
    <source>
        <strain evidence="3">CC70A</strain>
    </source>
</reference>
<dbReference type="Pfam" id="PF09967">
    <property type="entry name" value="DUF2201"/>
    <property type="match status" value="1"/>
</dbReference>
<accession>A0AA42J159</accession>
<dbReference type="PANTHER" id="PTHR38730:SF1">
    <property type="entry name" value="SLL7028 PROTEIN"/>
    <property type="match status" value="1"/>
</dbReference>
<comment type="caution">
    <text evidence="3">The sequence shown here is derived from an EMBL/GenBank/DDBJ whole genome shotgun (WGS) entry which is preliminary data.</text>
</comment>
<evidence type="ECO:0000313" key="4">
    <source>
        <dbReference type="Proteomes" id="UP001169242"/>
    </source>
</evidence>
<feature type="domain" description="Putative metallopeptidase" evidence="2">
    <location>
        <begin position="59"/>
        <end position="286"/>
    </location>
</feature>
<sequence length="469" mass="54989">MESYFEKQVDTLYEQAITLIQMVSMMKMNRAGEKAEVDVPLEFKQDFFSLIDKVSSSLMEEQDCFYGYFLFQMEREIRFDISTPTAVNFKGARYVIYFNPLIFLSLNRNQMKDSIKHEIMHIVSLHLLRAKGLKSTYSKIALNIAMDMVVNQYLKYLPPYATTLEWVNLKYELKLRPYEPFEYYVEKVQIALDLLEEDEEGDLIDQPQQESIQTEYDVARTHDLWEECDSLDEQTIHTFTKRFVEQADKGPLPIHLGNMIAALKKEKGELPWDLYLKRLMGTIESHTKKTTTRRNRRQPDRLDLRGTLRGHKAEIAIALDISGSISDEQFKQAMKEVLHIVKNYNHAITVIECDDEIRRTYQVKSIKDIEERPSTRGATKFTPVFEYANKKHIDLLIYFTDGKGEQKLQIRPRGYKILWILSEKAATLSLQESYGAIKRLNKVETKDEFIEMRDVRSDGYSMNNQAPIW</sequence>